<accession>A0A4D6YAY5</accession>
<keyword evidence="5 7" id="KW-1133">Transmembrane helix</keyword>
<dbReference type="PANTHER" id="PTHR30489">
    <property type="entry name" value="LIPOPROTEIN-RELEASING SYSTEM TRANSMEMBRANE PROTEIN LOLE"/>
    <property type="match status" value="1"/>
</dbReference>
<reference evidence="10 11" key="2">
    <citation type="submission" date="2019-05" db="EMBL/GenBank/DDBJ databases">
        <title>Genome evolution of the obligate endosymbiont Buchnera aphidicola.</title>
        <authorList>
            <person name="Moran N.A."/>
        </authorList>
    </citation>
    <scope>NUCLEOTIDE SEQUENCE [LARGE SCALE GENOMIC DNA]</scope>
    <source>
        <strain evidence="10 11">Hta</strain>
    </source>
</reference>
<dbReference type="EMBL" id="CP034873">
    <property type="protein sequence ID" value="QCI21595.1"/>
    <property type="molecule type" value="Genomic_DNA"/>
</dbReference>
<dbReference type="Proteomes" id="UP000298773">
    <property type="component" value="Chromosome"/>
</dbReference>
<comment type="similarity">
    <text evidence="2">Belongs to the ABC-4 integral membrane protein family. LolC/E subfamily.</text>
</comment>
<evidence type="ECO:0000256" key="1">
    <source>
        <dbReference type="ARBA" id="ARBA00004651"/>
    </source>
</evidence>
<dbReference type="GO" id="GO:0098797">
    <property type="term" value="C:plasma membrane protein complex"/>
    <property type="evidence" value="ECO:0007669"/>
    <property type="project" value="TreeGrafter"/>
</dbReference>
<dbReference type="Pfam" id="PF02687">
    <property type="entry name" value="FtsX"/>
    <property type="match status" value="1"/>
</dbReference>
<evidence type="ECO:0000313" key="10">
    <source>
        <dbReference type="EMBL" id="QCI21595.1"/>
    </source>
</evidence>
<evidence type="ECO:0000256" key="7">
    <source>
        <dbReference type="SAM" id="Phobius"/>
    </source>
</evidence>
<evidence type="ECO:0000256" key="3">
    <source>
        <dbReference type="ARBA" id="ARBA00022475"/>
    </source>
</evidence>
<dbReference type="PANTHER" id="PTHR30489:SF0">
    <property type="entry name" value="LIPOPROTEIN-RELEASING SYSTEM TRANSMEMBRANE PROTEIN LOLE"/>
    <property type="match status" value="1"/>
</dbReference>
<comment type="subcellular location">
    <subcellularLocation>
        <location evidence="1">Cell membrane</location>
        <topology evidence="1">Multi-pass membrane protein</topology>
    </subcellularLocation>
</comment>
<evidence type="ECO:0000256" key="4">
    <source>
        <dbReference type="ARBA" id="ARBA00022692"/>
    </source>
</evidence>
<keyword evidence="6 7" id="KW-0472">Membrane</keyword>
<feature type="transmembrane region" description="Helical" evidence="7">
    <location>
        <begin position="265"/>
        <end position="291"/>
    </location>
</feature>
<organism evidence="10 11">
    <name type="scientific">Buchnera aphidicola</name>
    <name type="common">Hyadaphis tataricae</name>
    <dbReference type="NCBI Taxonomy" id="1241859"/>
    <lineage>
        <taxon>Bacteria</taxon>
        <taxon>Pseudomonadati</taxon>
        <taxon>Pseudomonadota</taxon>
        <taxon>Gammaproteobacteria</taxon>
        <taxon>Enterobacterales</taxon>
        <taxon>Erwiniaceae</taxon>
        <taxon>Buchnera</taxon>
    </lineage>
</organism>
<feature type="domain" description="ABC3 transporter permease C-terminal" evidence="8">
    <location>
        <begin position="269"/>
        <end position="392"/>
    </location>
</feature>
<name>A0A4D6YAY5_9GAMM</name>
<dbReference type="Pfam" id="PF12704">
    <property type="entry name" value="MacB_PCD"/>
    <property type="match status" value="1"/>
</dbReference>
<evidence type="ECO:0000256" key="6">
    <source>
        <dbReference type="ARBA" id="ARBA00023136"/>
    </source>
</evidence>
<dbReference type="GO" id="GO:0044874">
    <property type="term" value="P:lipoprotein localization to outer membrane"/>
    <property type="evidence" value="ECO:0007669"/>
    <property type="project" value="TreeGrafter"/>
</dbReference>
<dbReference type="InterPro" id="IPR025857">
    <property type="entry name" value="MacB_PCD"/>
</dbReference>
<feature type="transmembrane region" description="Helical" evidence="7">
    <location>
        <begin position="359"/>
        <end position="382"/>
    </location>
</feature>
<sequence length="399" mass="46554">MYTPVYLFIGLRYLWNAHLPIFKKFITVLSIIGISISIASIIIIISIINGFEEHFKRHILSFIPHLIITNEQHCINKINFPKKILTLHNVKNVSECINHEVIIKSKNNFTMGELIGIDKQNYDNVQSYKIKHLFNLIKPYQKNVVIGIKLAKKLHVSIGDTIQLFFLKKKKNIFNTHFLKENNFTITAFFSTDSEADYYQIIMNKEDSLQFLKLPNNYVTGWRIWLKNPMYFNIDNIKNLTKNFIILDWKSQKGEVFKEMIIEKYIMFFLFFLIFLVSVLNIFITLTIHTIDKRNNIAILKSQGLSNWKIVLVFVILGSSTTVIGSVLGTITSIVLIIQHNFLISLIRLFFDEIDFSIYLIPNQIFFINFISIFITICATLYPSLNAIKMKPAKILSYE</sequence>
<proteinExistence type="inferred from homology"/>
<feature type="domain" description="MacB-like periplasmic core" evidence="9">
    <location>
        <begin position="27"/>
        <end position="192"/>
    </location>
</feature>
<evidence type="ECO:0000259" key="8">
    <source>
        <dbReference type="Pfam" id="PF02687"/>
    </source>
</evidence>
<evidence type="ECO:0000256" key="5">
    <source>
        <dbReference type="ARBA" id="ARBA00022989"/>
    </source>
</evidence>
<dbReference type="InterPro" id="IPR003838">
    <property type="entry name" value="ABC3_permease_C"/>
</dbReference>
<dbReference type="RefSeq" id="WP_158356565.1">
    <property type="nucleotide sequence ID" value="NZ_CP034873.1"/>
</dbReference>
<dbReference type="AlphaFoldDB" id="A0A4D6YAY5"/>
<evidence type="ECO:0000256" key="2">
    <source>
        <dbReference type="ARBA" id="ARBA00005236"/>
    </source>
</evidence>
<feature type="transmembrane region" description="Helical" evidence="7">
    <location>
        <begin position="25"/>
        <end position="48"/>
    </location>
</feature>
<protein>
    <submittedName>
        <fullName evidence="10">FtsX-like permease family protein</fullName>
    </submittedName>
</protein>
<keyword evidence="4 7" id="KW-0812">Transmembrane</keyword>
<dbReference type="OrthoDB" id="9808461at2"/>
<dbReference type="InterPro" id="IPR051447">
    <property type="entry name" value="Lipoprotein-release_system"/>
</dbReference>
<reference evidence="10 11" key="1">
    <citation type="submission" date="2018-12" db="EMBL/GenBank/DDBJ databases">
        <authorList>
            <person name="Chong R.A."/>
        </authorList>
    </citation>
    <scope>NUCLEOTIDE SEQUENCE [LARGE SCALE GENOMIC DNA]</scope>
    <source>
        <strain evidence="10 11">Hta</strain>
    </source>
</reference>
<keyword evidence="3" id="KW-1003">Cell membrane</keyword>
<gene>
    <name evidence="10" type="ORF">D9V69_01460</name>
</gene>
<feature type="transmembrane region" description="Helical" evidence="7">
    <location>
        <begin position="311"/>
        <end position="338"/>
    </location>
</feature>
<evidence type="ECO:0000259" key="9">
    <source>
        <dbReference type="Pfam" id="PF12704"/>
    </source>
</evidence>
<evidence type="ECO:0000313" key="11">
    <source>
        <dbReference type="Proteomes" id="UP000298773"/>
    </source>
</evidence>